<keyword evidence="8 11" id="KW-0012">Acyltransferase</keyword>
<dbReference type="HOGENOM" id="CLU_034009_0_0_1"/>
<comment type="similarity">
    <text evidence="9">Belongs to the DHHC palmitoyltransferase family. PFA5 subfamily.</text>
</comment>
<evidence type="ECO:0000256" key="3">
    <source>
        <dbReference type="ARBA" id="ARBA00022692"/>
    </source>
</evidence>
<dbReference type="PANTHER" id="PTHR22883:SF23">
    <property type="entry name" value="PALMITOYLTRANSFERASE ZDHHC6"/>
    <property type="match status" value="1"/>
</dbReference>
<keyword evidence="7" id="KW-0449">Lipoprotein</keyword>
<comment type="catalytic activity">
    <reaction evidence="10 11">
        <text>L-cysteinyl-[protein] + hexadecanoyl-CoA = S-hexadecanoyl-L-cysteinyl-[protein] + CoA</text>
        <dbReference type="Rhea" id="RHEA:36683"/>
        <dbReference type="Rhea" id="RHEA-COMP:10131"/>
        <dbReference type="Rhea" id="RHEA-COMP:11032"/>
        <dbReference type="ChEBI" id="CHEBI:29950"/>
        <dbReference type="ChEBI" id="CHEBI:57287"/>
        <dbReference type="ChEBI" id="CHEBI:57379"/>
        <dbReference type="ChEBI" id="CHEBI:74151"/>
        <dbReference type="EC" id="2.3.1.225"/>
    </reaction>
</comment>
<feature type="transmembrane region" description="Helical" evidence="11">
    <location>
        <begin position="45"/>
        <end position="67"/>
    </location>
</feature>
<dbReference type="PROSITE" id="PS50216">
    <property type="entry name" value="DHHC"/>
    <property type="match status" value="1"/>
</dbReference>
<feature type="transmembrane region" description="Helical" evidence="11">
    <location>
        <begin position="192"/>
        <end position="214"/>
    </location>
</feature>
<feature type="domain" description="Palmitoyltransferase DHHC" evidence="13">
    <location>
        <begin position="113"/>
        <end position="225"/>
    </location>
</feature>
<dbReference type="OrthoDB" id="331948at2759"/>
<dbReference type="InterPro" id="IPR039859">
    <property type="entry name" value="PFA4/ZDH16/20/ERF2-like"/>
</dbReference>
<dbReference type="GO" id="GO:0005794">
    <property type="term" value="C:Golgi apparatus"/>
    <property type="evidence" value="ECO:0007669"/>
    <property type="project" value="TreeGrafter"/>
</dbReference>
<dbReference type="GeneID" id="19107892"/>
<dbReference type="RefSeq" id="XP_007678892.1">
    <property type="nucleotide sequence ID" value="XM_007680702.1"/>
</dbReference>
<dbReference type="Pfam" id="PF01529">
    <property type="entry name" value="DHHC"/>
    <property type="match status" value="1"/>
</dbReference>
<dbReference type="InterPro" id="IPR001594">
    <property type="entry name" value="Palmitoyltrfase_DHHC"/>
</dbReference>
<dbReference type="PANTHER" id="PTHR22883">
    <property type="entry name" value="ZINC FINGER DHHC DOMAIN CONTAINING PROTEIN"/>
    <property type="match status" value="1"/>
</dbReference>
<keyword evidence="4 11" id="KW-1133">Transmembrane helix</keyword>
<protein>
    <recommendedName>
        <fullName evidence="11">Palmitoyltransferase</fullName>
        <ecNumber evidence="11">2.3.1.225</ecNumber>
    </recommendedName>
</protein>
<evidence type="ECO:0000256" key="5">
    <source>
        <dbReference type="ARBA" id="ARBA00023136"/>
    </source>
</evidence>
<dbReference type="GO" id="GO:0019706">
    <property type="term" value="F:protein-cysteine S-palmitoyltransferase activity"/>
    <property type="evidence" value="ECO:0007669"/>
    <property type="project" value="UniProtKB-EC"/>
</dbReference>
<feature type="region of interest" description="Disordered" evidence="12">
    <location>
        <begin position="403"/>
        <end position="435"/>
    </location>
</feature>
<accession>M2MBG2</accession>
<dbReference type="eggNOG" id="KOG1315">
    <property type="taxonomic scope" value="Eukaryota"/>
</dbReference>
<keyword evidence="5 11" id="KW-0472">Membrane</keyword>
<reference evidence="14 15" key="1">
    <citation type="journal article" date="2012" name="PLoS Pathog.">
        <title>Diverse lifestyles and strategies of plant pathogenesis encoded in the genomes of eighteen Dothideomycetes fungi.</title>
        <authorList>
            <person name="Ohm R.A."/>
            <person name="Feau N."/>
            <person name="Henrissat B."/>
            <person name="Schoch C.L."/>
            <person name="Horwitz B.A."/>
            <person name="Barry K.W."/>
            <person name="Condon B.J."/>
            <person name="Copeland A.C."/>
            <person name="Dhillon B."/>
            <person name="Glaser F."/>
            <person name="Hesse C.N."/>
            <person name="Kosti I."/>
            <person name="LaButti K."/>
            <person name="Lindquist E.A."/>
            <person name="Lucas S."/>
            <person name="Salamov A.A."/>
            <person name="Bradshaw R.E."/>
            <person name="Ciuffetti L."/>
            <person name="Hamelin R.C."/>
            <person name="Kema G.H.J."/>
            <person name="Lawrence C."/>
            <person name="Scott J.A."/>
            <person name="Spatafora J.W."/>
            <person name="Turgeon B.G."/>
            <person name="de Wit P.J.G.M."/>
            <person name="Zhong S."/>
            <person name="Goodwin S.B."/>
            <person name="Grigoriev I.V."/>
        </authorList>
    </citation>
    <scope>NUCLEOTIDE SEQUENCE [LARGE SCALE GENOMIC DNA]</scope>
    <source>
        <strain evidence="14 15">UAMH 10762</strain>
    </source>
</reference>
<proteinExistence type="inferred from homology"/>
<comment type="domain">
    <text evidence="11">The DHHC domain is required for palmitoyltransferase activity.</text>
</comment>
<feature type="transmembrane region" description="Helical" evidence="11">
    <location>
        <begin position="161"/>
        <end position="180"/>
    </location>
</feature>
<keyword evidence="6" id="KW-0564">Palmitate</keyword>
<evidence type="ECO:0000313" key="14">
    <source>
        <dbReference type="EMBL" id="EMC93846.1"/>
    </source>
</evidence>
<dbReference type="KEGG" id="bcom:BAUCODRAFT_124601"/>
<dbReference type="AlphaFoldDB" id="M2MBG2"/>
<evidence type="ECO:0000256" key="11">
    <source>
        <dbReference type="RuleBase" id="RU079119"/>
    </source>
</evidence>
<evidence type="ECO:0000256" key="12">
    <source>
        <dbReference type="SAM" id="MobiDB-lite"/>
    </source>
</evidence>
<comment type="subcellular location">
    <subcellularLocation>
        <location evidence="1">Membrane</location>
        <topology evidence="1">Multi-pass membrane protein</topology>
    </subcellularLocation>
</comment>
<dbReference type="STRING" id="717646.M2MBG2"/>
<evidence type="ECO:0000256" key="1">
    <source>
        <dbReference type="ARBA" id="ARBA00004141"/>
    </source>
</evidence>
<gene>
    <name evidence="14" type="ORF">BAUCODRAFT_124601</name>
</gene>
<dbReference type="OMA" id="SFYTKDV"/>
<dbReference type="GO" id="GO:0006612">
    <property type="term" value="P:protein targeting to membrane"/>
    <property type="evidence" value="ECO:0007669"/>
    <property type="project" value="TreeGrafter"/>
</dbReference>
<organism evidence="14 15">
    <name type="scientific">Baudoinia panamericana (strain UAMH 10762)</name>
    <name type="common">Angels' share fungus</name>
    <name type="synonym">Baudoinia compniacensis (strain UAMH 10762)</name>
    <dbReference type="NCBI Taxonomy" id="717646"/>
    <lineage>
        <taxon>Eukaryota</taxon>
        <taxon>Fungi</taxon>
        <taxon>Dikarya</taxon>
        <taxon>Ascomycota</taxon>
        <taxon>Pezizomycotina</taxon>
        <taxon>Dothideomycetes</taxon>
        <taxon>Dothideomycetidae</taxon>
        <taxon>Mycosphaerellales</taxon>
        <taxon>Teratosphaeriaceae</taxon>
        <taxon>Baudoinia</taxon>
    </lineage>
</organism>
<name>M2MBG2_BAUPA</name>
<evidence type="ECO:0000256" key="2">
    <source>
        <dbReference type="ARBA" id="ARBA00022679"/>
    </source>
</evidence>
<dbReference type="GO" id="GO:0005783">
    <property type="term" value="C:endoplasmic reticulum"/>
    <property type="evidence" value="ECO:0007669"/>
    <property type="project" value="TreeGrafter"/>
</dbReference>
<evidence type="ECO:0000256" key="4">
    <source>
        <dbReference type="ARBA" id="ARBA00022989"/>
    </source>
</evidence>
<keyword evidence="3 11" id="KW-0812">Transmembrane</keyword>
<dbReference type="EC" id="2.3.1.225" evidence="11"/>
<evidence type="ECO:0000259" key="13">
    <source>
        <dbReference type="Pfam" id="PF01529"/>
    </source>
</evidence>
<dbReference type="Proteomes" id="UP000011761">
    <property type="component" value="Unassembled WGS sequence"/>
</dbReference>
<evidence type="ECO:0000256" key="8">
    <source>
        <dbReference type="ARBA" id="ARBA00023315"/>
    </source>
</evidence>
<keyword evidence="15" id="KW-1185">Reference proteome</keyword>
<feature type="region of interest" description="Disordered" evidence="12">
    <location>
        <begin position="264"/>
        <end position="290"/>
    </location>
</feature>
<evidence type="ECO:0000313" key="15">
    <source>
        <dbReference type="Proteomes" id="UP000011761"/>
    </source>
</evidence>
<dbReference type="EMBL" id="KB445559">
    <property type="protein sequence ID" value="EMC93846.1"/>
    <property type="molecule type" value="Genomic_DNA"/>
</dbReference>
<evidence type="ECO:0000256" key="7">
    <source>
        <dbReference type="ARBA" id="ARBA00023288"/>
    </source>
</evidence>
<evidence type="ECO:0000256" key="6">
    <source>
        <dbReference type="ARBA" id="ARBA00023139"/>
    </source>
</evidence>
<dbReference type="GO" id="GO:0016020">
    <property type="term" value="C:membrane"/>
    <property type="evidence" value="ECO:0007669"/>
    <property type="project" value="UniProtKB-SubCell"/>
</dbReference>
<evidence type="ECO:0000256" key="9">
    <source>
        <dbReference type="ARBA" id="ARBA00038298"/>
    </source>
</evidence>
<feature type="transmembrane region" description="Helical" evidence="11">
    <location>
        <begin position="12"/>
        <end position="38"/>
    </location>
</feature>
<sequence length="456" mass="50752">MAKKASLATARVVPVILAFIVAYVSYVVVGPLSINYLINGPRVRIAAGIALPIIWFFLLLPVAATYLRLLLVVSRNPGYTELGDADGTAARKEPPPEFWMRDVFACDQRGLPVWCQYCRNWKPDRAHHSQDAGRCTLKMDHFCPWVGGVVGERSVNFFLQFLFYATLLAAYGTALLGYFVHESRADVQINVALGLAGFFLLFTLGMVVNSFFLVSRNTTTIENIDNRGRTMLLAVLLPPELQPTQYPSSAGLILPASASLNGPYDAGSDNGPPRTGEHPVTSEIDDPSHSSYFTNNSGTNWALRRASRSEFWRGTVTYPLSPAEGRPLRTFAILETPPGMNPWDLGSPWCNMKNIMGSKLHHWLLPLRHSPCCDHSSNVSFYPLGPQFEAFLDSAGLVQRPSRRYDPGSLVTSSRRSATRKRRLGEGWQNGERPDGWVSEKAARRVLRQTHRRDAM</sequence>
<evidence type="ECO:0000256" key="10">
    <source>
        <dbReference type="ARBA" id="ARBA00048048"/>
    </source>
</evidence>
<keyword evidence="2 11" id="KW-0808">Transferase</keyword>